<protein>
    <submittedName>
        <fullName evidence="4">CBS domain-containing protein</fullName>
    </submittedName>
</protein>
<name>A0A6L5XXR9_9FIRM</name>
<dbReference type="PROSITE" id="PS51371">
    <property type="entry name" value="CBS"/>
    <property type="match status" value="1"/>
</dbReference>
<dbReference type="PANTHER" id="PTHR43080">
    <property type="entry name" value="CBS DOMAIN-CONTAINING PROTEIN CBSX3, MITOCHONDRIAL"/>
    <property type="match status" value="1"/>
</dbReference>
<proteinExistence type="predicted"/>
<dbReference type="SMART" id="SM00116">
    <property type="entry name" value="CBS"/>
    <property type="match status" value="2"/>
</dbReference>
<accession>A0A6L5XXR9</accession>
<keyword evidence="5" id="KW-1185">Reference proteome</keyword>
<dbReference type="InterPro" id="IPR000644">
    <property type="entry name" value="CBS_dom"/>
</dbReference>
<dbReference type="RefSeq" id="WP_154516792.1">
    <property type="nucleotide sequence ID" value="NZ_VUMT01000002.1"/>
</dbReference>
<dbReference type="Proteomes" id="UP000482209">
    <property type="component" value="Unassembled WGS sequence"/>
</dbReference>
<sequence length="134" mass="15692">MNILFFLTPKSEVAYIDDTCYIRQALEKMKHYGYTAIPIINAEGKYIGTATEGDFLWMFLEQREMSLNDIEHMRVKDMKRRTINEPVSINADITDLITTAMKQNFVPVIDDDNVFIGIVTRKDILQYCHEKMFK</sequence>
<dbReference type="Pfam" id="PF00571">
    <property type="entry name" value="CBS"/>
    <property type="match status" value="2"/>
</dbReference>
<evidence type="ECO:0000259" key="3">
    <source>
        <dbReference type="PROSITE" id="PS51371"/>
    </source>
</evidence>
<evidence type="ECO:0000313" key="5">
    <source>
        <dbReference type="Proteomes" id="UP000482209"/>
    </source>
</evidence>
<dbReference type="InterPro" id="IPR051257">
    <property type="entry name" value="Diverse_CBS-Domain"/>
</dbReference>
<evidence type="ECO:0000256" key="2">
    <source>
        <dbReference type="PROSITE-ProRule" id="PRU00703"/>
    </source>
</evidence>
<dbReference type="InterPro" id="IPR046342">
    <property type="entry name" value="CBS_dom_sf"/>
</dbReference>
<dbReference type="Gene3D" id="3.10.580.10">
    <property type="entry name" value="CBS-domain"/>
    <property type="match status" value="1"/>
</dbReference>
<dbReference type="EMBL" id="VUMT01000002">
    <property type="protein sequence ID" value="MSS62773.1"/>
    <property type="molecule type" value="Genomic_DNA"/>
</dbReference>
<reference evidence="4 5" key="1">
    <citation type="submission" date="2019-08" db="EMBL/GenBank/DDBJ databases">
        <title>In-depth cultivation of the pig gut microbiome towards novel bacterial diversity and tailored functional studies.</title>
        <authorList>
            <person name="Wylensek D."/>
            <person name="Hitch T.C.A."/>
            <person name="Clavel T."/>
        </authorList>
    </citation>
    <scope>NUCLEOTIDE SEQUENCE [LARGE SCALE GENOMIC DNA]</scope>
    <source>
        <strain evidence="4 5">WCA-693-APC-MOT-I</strain>
    </source>
</reference>
<evidence type="ECO:0000313" key="4">
    <source>
        <dbReference type="EMBL" id="MSS62773.1"/>
    </source>
</evidence>
<gene>
    <name evidence="4" type="ORF">FYJ58_02555</name>
</gene>
<keyword evidence="1 2" id="KW-0129">CBS domain</keyword>
<dbReference type="PANTHER" id="PTHR43080:SF26">
    <property type="entry name" value="REGULATORY PROTEIN"/>
    <property type="match status" value="1"/>
</dbReference>
<dbReference type="CDD" id="cd09834">
    <property type="entry name" value="CBS_pair_bac"/>
    <property type="match status" value="1"/>
</dbReference>
<dbReference type="SUPFAM" id="SSF54631">
    <property type="entry name" value="CBS-domain pair"/>
    <property type="match status" value="1"/>
</dbReference>
<evidence type="ECO:0000256" key="1">
    <source>
        <dbReference type="ARBA" id="ARBA00023122"/>
    </source>
</evidence>
<dbReference type="AlphaFoldDB" id="A0A6L5XXR9"/>
<comment type="caution">
    <text evidence="4">The sequence shown here is derived from an EMBL/GenBank/DDBJ whole genome shotgun (WGS) entry which is preliminary data.</text>
</comment>
<organism evidence="4 5">
    <name type="scientific">Velocimicrobium porci</name>
    <dbReference type="NCBI Taxonomy" id="2606634"/>
    <lineage>
        <taxon>Bacteria</taxon>
        <taxon>Bacillati</taxon>
        <taxon>Bacillota</taxon>
        <taxon>Clostridia</taxon>
        <taxon>Lachnospirales</taxon>
        <taxon>Lachnospiraceae</taxon>
        <taxon>Velocimicrobium</taxon>
    </lineage>
</organism>
<feature type="domain" description="CBS" evidence="3">
    <location>
        <begin position="7"/>
        <end position="65"/>
    </location>
</feature>